<dbReference type="Proteomes" id="UP001218218">
    <property type="component" value="Unassembled WGS sequence"/>
</dbReference>
<evidence type="ECO:0000313" key="3">
    <source>
        <dbReference type="Proteomes" id="UP001218218"/>
    </source>
</evidence>
<reference evidence="2" key="1">
    <citation type="submission" date="2023-03" db="EMBL/GenBank/DDBJ databases">
        <title>Massive genome expansion in bonnet fungi (Mycena s.s.) driven by repeated elements and novel gene families across ecological guilds.</title>
        <authorList>
            <consortium name="Lawrence Berkeley National Laboratory"/>
            <person name="Harder C.B."/>
            <person name="Miyauchi S."/>
            <person name="Viragh M."/>
            <person name="Kuo A."/>
            <person name="Thoen E."/>
            <person name="Andreopoulos B."/>
            <person name="Lu D."/>
            <person name="Skrede I."/>
            <person name="Drula E."/>
            <person name="Henrissat B."/>
            <person name="Morin E."/>
            <person name="Kohler A."/>
            <person name="Barry K."/>
            <person name="LaButti K."/>
            <person name="Morin E."/>
            <person name="Salamov A."/>
            <person name="Lipzen A."/>
            <person name="Mereny Z."/>
            <person name="Hegedus B."/>
            <person name="Baldrian P."/>
            <person name="Stursova M."/>
            <person name="Weitz H."/>
            <person name="Taylor A."/>
            <person name="Grigoriev I.V."/>
            <person name="Nagy L.G."/>
            <person name="Martin F."/>
            <person name="Kauserud H."/>
        </authorList>
    </citation>
    <scope>NUCLEOTIDE SEQUENCE</scope>
    <source>
        <strain evidence="2">CBHHK002</strain>
    </source>
</reference>
<evidence type="ECO:0000256" key="1">
    <source>
        <dbReference type="SAM" id="MobiDB-lite"/>
    </source>
</evidence>
<dbReference type="EMBL" id="JARIHO010000016">
    <property type="protein sequence ID" value="KAJ7348883.1"/>
    <property type="molecule type" value="Genomic_DNA"/>
</dbReference>
<keyword evidence="3" id="KW-1185">Reference proteome</keyword>
<comment type="caution">
    <text evidence="2">The sequence shown here is derived from an EMBL/GenBank/DDBJ whole genome shotgun (WGS) entry which is preliminary data.</text>
</comment>
<name>A0AAD7A3L5_9AGAR</name>
<feature type="region of interest" description="Disordered" evidence="1">
    <location>
        <begin position="178"/>
        <end position="214"/>
    </location>
</feature>
<organism evidence="2 3">
    <name type="scientific">Mycena albidolilacea</name>
    <dbReference type="NCBI Taxonomy" id="1033008"/>
    <lineage>
        <taxon>Eukaryota</taxon>
        <taxon>Fungi</taxon>
        <taxon>Dikarya</taxon>
        <taxon>Basidiomycota</taxon>
        <taxon>Agaricomycotina</taxon>
        <taxon>Agaricomycetes</taxon>
        <taxon>Agaricomycetidae</taxon>
        <taxon>Agaricales</taxon>
        <taxon>Marasmiineae</taxon>
        <taxon>Mycenaceae</taxon>
        <taxon>Mycena</taxon>
    </lineage>
</organism>
<gene>
    <name evidence="2" type="ORF">DFH08DRAFT_807478</name>
</gene>
<evidence type="ECO:0000313" key="2">
    <source>
        <dbReference type="EMBL" id="KAJ7348883.1"/>
    </source>
</evidence>
<sequence>MSATRPGEYCGGTCRLVSGPPHPVCCEGAIASPDRCLSSLDEFRDTLTYSRSPPSASYVDADGAYNKHNKTSILNQQLLLTCTRSFDMDPFVNISFGKKVFRTRVSSANDPQSDVFLCFLLHDIFGAGVILAPPRRSSELPSIRRLQRRALGCLPRLFNIYAHPMSTASPIQPSLLPESDAGPTHARSLPHSALLCPTQPSASARPPPDSPPGIEALRTVLYGHVFTRAHHGMPPHQTPSAMF</sequence>
<accession>A0AAD7A3L5</accession>
<dbReference type="AlphaFoldDB" id="A0AAD7A3L5"/>
<protein>
    <submittedName>
        <fullName evidence="2">Uncharacterized protein</fullName>
    </submittedName>
</protein>
<proteinExistence type="predicted"/>